<evidence type="ECO:0000313" key="2">
    <source>
        <dbReference type="Proteomes" id="UP000609121"/>
    </source>
</evidence>
<sequence length="685" mass="73279">MPEPAAAPRVYSLAPGQDFPAALVAGLRQRLDGQPPEAIARVTVYVNTQRMKRRIEDLFHASGPGFLPRLRLVTEAGAGLIRHGAPAQSQLARQLQLTRLTSALIAAQPDLAPPSAAFDLAGGLANLMDEAQVEGVPIDTILNLDVADASGHWQRAMAFLKIVLDLGLSDPMADPAARARAEAEALIRLWQAAPPRDPVYVAGSTGSRGTTHLLMQAVARLPAGGLILPGFDHDMPHGIWTTLTAPERQEDHPQYRFALLLRDLGLTPGEVQPWLPGAGAPDPARNRLISMALRPAPVTDGWMRDGPGLGDLGAATRNLTLLEAADPRAEADAVAVVLRRAAEEGTPAALISPDRMLTRRVAAALDRWGIEPDDSAGEPLGQTATGRLIRMIAGLMGQRLTAEDLVVILKNPHVGIGSRRGPHLRLTRELELRLRRRGPAFPDRASLTEWAASREDAEAAQWAAWVADCLDGLEPVGTRPLEDHIADLRARVERLARGAFAESGVPLWDGRDGEAALKAMTALETDAGHGGDLDVVTFNSVLRGSMSEEVRDPALPHPGVMIWGTLEARVQGAELVILAGLNDGVWPEQPEPDPWLNRAMRKAAGLLLPERRIGLAAHDFQQAAGAPQVVLARARRSAEADAVPSRWLNRLTNLLEGLPDQGGPAALAAMRERGDEICALAGALD</sequence>
<dbReference type="RefSeq" id="WP_193186271.1">
    <property type="nucleotide sequence ID" value="NZ_JACVXA010000085.1"/>
</dbReference>
<dbReference type="InterPro" id="IPR014153">
    <property type="entry name" value="Ds_break_AddB"/>
</dbReference>
<protein>
    <submittedName>
        <fullName evidence="1">Double-strand break repair protein AddB</fullName>
    </submittedName>
</protein>
<name>A0A8J6Z262_9RHOB</name>
<dbReference type="SUPFAM" id="SSF52540">
    <property type="entry name" value="P-loop containing nucleoside triphosphate hydrolases"/>
    <property type="match status" value="1"/>
</dbReference>
<accession>A0A8J6Z262</accession>
<dbReference type="AlphaFoldDB" id="A0A8J6Z262"/>
<dbReference type="InterPro" id="IPR027417">
    <property type="entry name" value="P-loop_NTPase"/>
</dbReference>
<dbReference type="NCBIfam" id="TIGR02786">
    <property type="entry name" value="addB_alphas"/>
    <property type="match status" value="1"/>
</dbReference>
<organism evidence="1 2">
    <name type="scientific">Mangrovicoccus algicola</name>
    <dbReference type="NCBI Taxonomy" id="2771008"/>
    <lineage>
        <taxon>Bacteria</taxon>
        <taxon>Pseudomonadati</taxon>
        <taxon>Pseudomonadota</taxon>
        <taxon>Alphaproteobacteria</taxon>
        <taxon>Rhodobacterales</taxon>
        <taxon>Paracoccaceae</taxon>
        <taxon>Mangrovicoccus</taxon>
    </lineage>
</organism>
<evidence type="ECO:0000313" key="1">
    <source>
        <dbReference type="EMBL" id="MBE3640328.1"/>
    </source>
</evidence>
<feature type="non-terminal residue" evidence="1">
    <location>
        <position position="685"/>
    </location>
</feature>
<dbReference type="Proteomes" id="UP000609121">
    <property type="component" value="Unassembled WGS sequence"/>
</dbReference>
<comment type="caution">
    <text evidence="1">The sequence shown here is derived from an EMBL/GenBank/DDBJ whole genome shotgun (WGS) entry which is preliminary data.</text>
</comment>
<dbReference type="EMBL" id="JACVXA010000085">
    <property type="protein sequence ID" value="MBE3640328.1"/>
    <property type="molecule type" value="Genomic_DNA"/>
</dbReference>
<gene>
    <name evidence="1" type="primary">addB</name>
    <name evidence="1" type="ORF">ICN82_19160</name>
</gene>
<proteinExistence type="predicted"/>
<reference evidence="1" key="1">
    <citation type="submission" date="2020-09" db="EMBL/GenBank/DDBJ databases">
        <title>A novel bacterium of genus Mangrovicoccus, isolated from South China Sea.</title>
        <authorList>
            <person name="Huang H."/>
            <person name="Mo K."/>
            <person name="Hu Y."/>
        </authorList>
    </citation>
    <scope>NUCLEOTIDE SEQUENCE</scope>
    <source>
        <strain evidence="1">HB182678</strain>
    </source>
</reference>
<keyword evidence="2" id="KW-1185">Reference proteome</keyword>